<keyword evidence="2 5" id="KW-0812">Transmembrane</keyword>
<feature type="transmembrane region" description="Helical" evidence="5">
    <location>
        <begin position="142"/>
        <end position="162"/>
    </location>
</feature>
<evidence type="ECO:0000313" key="7">
    <source>
        <dbReference type="Proteomes" id="UP000037688"/>
    </source>
</evidence>
<dbReference type="Pfam" id="PF02361">
    <property type="entry name" value="CbiQ"/>
    <property type="match status" value="1"/>
</dbReference>
<comment type="subcellular location">
    <subcellularLocation>
        <location evidence="1">Membrane</location>
        <topology evidence="1">Multi-pass membrane protein</topology>
    </subcellularLocation>
</comment>
<dbReference type="InterPro" id="IPR003339">
    <property type="entry name" value="ABC/ECF_trnsptr_transmembrane"/>
</dbReference>
<gene>
    <name evidence="6" type="ORF">AMS66_07460</name>
</gene>
<feature type="transmembrane region" description="Helical" evidence="5">
    <location>
        <begin position="189"/>
        <end position="210"/>
    </location>
</feature>
<keyword evidence="7" id="KW-1185">Reference proteome</keyword>
<proteinExistence type="predicted"/>
<dbReference type="OrthoDB" id="2661848at2"/>
<feature type="transmembrane region" description="Helical" evidence="5">
    <location>
        <begin position="41"/>
        <end position="67"/>
    </location>
</feature>
<dbReference type="EMBL" id="LITU01000045">
    <property type="protein sequence ID" value="KOY17177.1"/>
    <property type="molecule type" value="Genomic_DNA"/>
</dbReference>
<accession>A0A0N0UI60</accession>
<dbReference type="GO" id="GO:0005886">
    <property type="term" value="C:plasma membrane"/>
    <property type="evidence" value="ECO:0007669"/>
    <property type="project" value="UniProtKB-ARBA"/>
</dbReference>
<dbReference type="PATRIC" id="fig|1705561.3.peg.1228"/>
<dbReference type="CDD" id="cd16914">
    <property type="entry name" value="EcfT"/>
    <property type="match status" value="1"/>
</dbReference>
<protein>
    <submittedName>
        <fullName evidence="6">Cobalt transporter</fullName>
    </submittedName>
</protein>
<keyword evidence="3 5" id="KW-1133">Transmembrane helix</keyword>
<reference evidence="6 7" key="1">
    <citation type="submission" date="2015-08" db="EMBL/GenBank/DDBJ databases">
        <title>Draft genome sequence of cellulolytic and xylanolytic Paenibacillus sp. A59, isolated from a decaying forest soil from Patagonia, Argentina.</title>
        <authorList>
            <person name="Ghio S."/>
            <person name="Caceres A.M."/>
            <person name="Talia P."/>
            <person name="Grasso D."/>
            <person name="Campos E."/>
        </authorList>
    </citation>
    <scope>NUCLEOTIDE SEQUENCE [LARGE SCALE GENOMIC DNA]</scope>
    <source>
        <strain evidence="6 7">A59</strain>
    </source>
</reference>
<dbReference type="RefSeq" id="WP_024631502.1">
    <property type="nucleotide sequence ID" value="NZ_LITU01000045.1"/>
</dbReference>
<evidence type="ECO:0000256" key="2">
    <source>
        <dbReference type="ARBA" id="ARBA00022692"/>
    </source>
</evidence>
<organism evidence="6 7">
    <name type="scientific">Paenibacillus xylanivorans</name>
    <dbReference type="NCBI Taxonomy" id="1705561"/>
    <lineage>
        <taxon>Bacteria</taxon>
        <taxon>Bacillati</taxon>
        <taxon>Bacillota</taxon>
        <taxon>Bacilli</taxon>
        <taxon>Bacillales</taxon>
        <taxon>Paenibacillaceae</taxon>
        <taxon>Paenibacillus</taxon>
    </lineage>
</organism>
<evidence type="ECO:0000256" key="1">
    <source>
        <dbReference type="ARBA" id="ARBA00004141"/>
    </source>
</evidence>
<feature type="transmembrane region" description="Helical" evidence="5">
    <location>
        <begin position="252"/>
        <end position="270"/>
    </location>
</feature>
<keyword evidence="4 5" id="KW-0472">Membrane</keyword>
<dbReference type="Proteomes" id="UP000037688">
    <property type="component" value="Unassembled WGS sequence"/>
</dbReference>
<feature type="transmembrane region" description="Helical" evidence="5">
    <location>
        <begin position="108"/>
        <end position="130"/>
    </location>
</feature>
<evidence type="ECO:0000256" key="3">
    <source>
        <dbReference type="ARBA" id="ARBA00022989"/>
    </source>
</evidence>
<dbReference type="AlphaFoldDB" id="A0A0N0UI60"/>
<evidence type="ECO:0000313" key="6">
    <source>
        <dbReference type="EMBL" id="KOY17177.1"/>
    </source>
</evidence>
<feature type="transmembrane region" description="Helical" evidence="5">
    <location>
        <begin position="79"/>
        <end position="102"/>
    </location>
</feature>
<evidence type="ECO:0000256" key="4">
    <source>
        <dbReference type="ARBA" id="ARBA00023136"/>
    </source>
</evidence>
<evidence type="ECO:0000256" key="5">
    <source>
        <dbReference type="SAM" id="Phobius"/>
    </source>
</evidence>
<name>A0A0N0UI60_9BACL</name>
<comment type="caution">
    <text evidence="6">The sequence shown here is derived from an EMBL/GenBank/DDBJ whole genome shotgun (WGS) entry which is preliminary data.</text>
</comment>
<sequence>MQLVRNWFDKISIERIQLELMNTVYGSGHASLSRIDPRAMLIWYLFFAIVPWFVHNGTVLLGMFLLMVTTTILSRAAPFIIIILCLGLIGQVGWMFIISLFFGGNLESAFPLLLLTLKLSIVSLASITVFSGMDPERIGDGLLALGMPATFSFSLSYAYRILPVLFGEFRNIMLSYRLRGQVPSRHGWLYWRLVVYYMKLFVVSFFPLMLATAKRSRTTVEALETRGFSYGMKHPESKRLKLAHLKITSRDLGFLAGSAIYVALLFWLGGHYEIL</sequence>